<feature type="signal peptide" evidence="1">
    <location>
        <begin position="1"/>
        <end position="24"/>
    </location>
</feature>
<gene>
    <name evidence="2" type="ORF">D0C36_22355</name>
</gene>
<evidence type="ECO:0008006" key="4">
    <source>
        <dbReference type="Google" id="ProtNLM"/>
    </source>
</evidence>
<keyword evidence="1" id="KW-0732">Signal</keyword>
<dbReference type="RefSeq" id="WP_117393936.1">
    <property type="nucleotide sequence ID" value="NZ_QWDC01000004.1"/>
</dbReference>
<dbReference type="EMBL" id="QWDC01000004">
    <property type="protein sequence ID" value="RFZ90524.1"/>
    <property type="molecule type" value="Genomic_DNA"/>
</dbReference>
<keyword evidence="3" id="KW-1185">Reference proteome</keyword>
<comment type="caution">
    <text evidence="2">The sequence shown here is derived from an EMBL/GenBank/DDBJ whole genome shotgun (WGS) entry which is preliminary data.</text>
</comment>
<dbReference type="Proteomes" id="UP000264217">
    <property type="component" value="Unassembled WGS sequence"/>
</dbReference>
<sequence length="172" mass="18929">MRIIKTIPLVLFALFVLSLTKTNAQSIPKNTFKLDVGAEALRPLSAANDFYDIGIGGTARLNYGLTDKLAVTLTSGYYHFNYKGSGNYNLYDVNIIPIKAGLKYFLIPNVYVNGEAGVGLGRTPINYTKTIISGGFGWVYKGLDVGLKYENNFGRYDGFKNIGLRVGYGFKL</sequence>
<protein>
    <recommendedName>
        <fullName evidence="4">Outer membrane protein beta-barrel domain-containing protein</fullName>
    </recommendedName>
</protein>
<dbReference type="AlphaFoldDB" id="A0A372NNL7"/>
<proteinExistence type="predicted"/>
<name>A0A372NNL7_9SPHI</name>
<evidence type="ECO:0000313" key="2">
    <source>
        <dbReference type="EMBL" id="RFZ90524.1"/>
    </source>
</evidence>
<dbReference type="OrthoDB" id="791021at2"/>
<reference evidence="2 3" key="1">
    <citation type="submission" date="2018-08" db="EMBL/GenBank/DDBJ databases">
        <title>Mucilaginibacter sp. MYSH2.</title>
        <authorList>
            <person name="Seo T."/>
        </authorList>
    </citation>
    <scope>NUCLEOTIDE SEQUENCE [LARGE SCALE GENOMIC DNA]</scope>
    <source>
        <strain evidence="2 3">MYSH2</strain>
    </source>
</reference>
<feature type="chain" id="PRO_5016926976" description="Outer membrane protein beta-barrel domain-containing protein" evidence="1">
    <location>
        <begin position="25"/>
        <end position="172"/>
    </location>
</feature>
<evidence type="ECO:0000313" key="3">
    <source>
        <dbReference type="Proteomes" id="UP000264217"/>
    </source>
</evidence>
<accession>A0A372NNL7</accession>
<evidence type="ECO:0000256" key="1">
    <source>
        <dbReference type="SAM" id="SignalP"/>
    </source>
</evidence>
<organism evidence="2 3">
    <name type="scientific">Mucilaginibacter conchicola</name>
    <dbReference type="NCBI Taxonomy" id="2303333"/>
    <lineage>
        <taxon>Bacteria</taxon>
        <taxon>Pseudomonadati</taxon>
        <taxon>Bacteroidota</taxon>
        <taxon>Sphingobacteriia</taxon>
        <taxon>Sphingobacteriales</taxon>
        <taxon>Sphingobacteriaceae</taxon>
        <taxon>Mucilaginibacter</taxon>
    </lineage>
</organism>